<evidence type="ECO:0000256" key="1">
    <source>
        <dbReference type="SAM" id="Phobius"/>
    </source>
</evidence>
<dbReference type="STRING" id="156994.SAMN04488028_10671"/>
<sequence>MQQVFEIMTTVLLGIGFIAVFFIFMSVRLIFLKNGEFKGTCASQNPYLNKTGEPCGYCGKTMTPGESCGNPDNEVDKVMKNFK</sequence>
<name>A0A1M6TJQ6_REIAG</name>
<dbReference type="EMBL" id="FRAA01000006">
    <property type="protein sequence ID" value="SHK57143.1"/>
    <property type="molecule type" value="Genomic_DNA"/>
</dbReference>
<organism evidence="2 3">
    <name type="scientific">Reichenbachiella agariperforans</name>
    <dbReference type="NCBI Taxonomy" id="156994"/>
    <lineage>
        <taxon>Bacteria</taxon>
        <taxon>Pseudomonadati</taxon>
        <taxon>Bacteroidota</taxon>
        <taxon>Cytophagia</taxon>
        <taxon>Cytophagales</taxon>
        <taxon>Reichenbachiellaceae</taxon>
        <taxon>Reichenbachiella</taxon>
    </lineage>
</organism>
<proteinExistence type="predicted"/>
<feature type="transmembrane region" description="Helical" evidence="1">
    <location>
        <begin position="12"/>
        <end position="31"/>
    </location>
</feature>
<keyword evidence="1" id="KW-1133">Transmembrane helix</keyword>
<evidence type="ECO:0000313" key="3">
    <source>
        <dbReference type="Proteomes" id="UP000184474"/>
    </source>
</evidence>
<accession>A0A1M6TJQ6</accession>
<dbReference type="AlphaFoldDB" id="A0A1M6TJQ6"/>
<dbReference type="Proteomes" id="UP000184474">
    <property type="component" value="Unassembled WGS sequence"/>
</dbReference>
<evidence type="ECO:0008006" key="4">
    <source>
        <dbReference type="Google" id="ProtNLM"/>
    </source>
</evidence>
<keyword evidence="3" id="KW-1185">Reference proteome</keyword>
<protein>
    <recommendedName>
        <fullName evidence="4">Membrane or secreted protein</fullName>
    </recommendedName>
</protein>
<keyword evidence="1" id="KW-0812">Transmembrane</keyword>
<keyword evidence="1" id="KW-0472">Membrane</keyword>
<evidence type="ECO:0000313" key="2">
    <source>
        <dbReference type="EMBL" id="SHK57143.1"/>
    </source>
</evidence>
<reference evidence="3" key="1">
    <citation type="submission" date="2016-11" db="EMBL/GenBank/DDBJ databases">
        <authorList>
            <person name="Varghese N."/>
            <person name="Submissions S."/>
        </authorList>
    </citation>
    <scope>NUCLEOTIDE SEQUENCE [LARGE SCALE GENOMIC DNA]</scope>
    <source>
        <strain evidence="3">DSM 26134</strain>
    </source>
</reference>
<gene>
    <name evidence="2" type="ORF">SAMN04488028_10671</name>
</gene>